<sequence>MARNLLQQSEEMEKSVERREKASEQKPKETGSNRSSEENIQKPDQCHGCLEKERMGLLQIKGFIYYNVDYESRYRLDSWVDDRAANCCAWEFVKCHPLTGHVAELSLCCWEPLSNWFLNNSLFLPFEQLRSLDLSSSGFYGLVEDKGISSLKKLEILDLSQNNLNNSIFTSISGLKWLRVLKLNDNNLEDFVNLRNLDVLDLSNNLLNGSLSSLGLREMKNLGELGLSRNKFSGNFPECLSNLSKLRILDLTDNMLSGNFPSFIVNLTLLEYLSLFENDIEGSFSLGTLANHTKLEVLHFPSRSSSLQVETENPQWHPTFQLKSLVLRQCNLNMKIGRTIPYFLSFQNELRYIDLSHNNMVGLFPGWLMHNNLGLEGLILRNNSLVGNINLSSQMPNIWLLDVSINNISGLLPKDIGLFLPNITYLDLSLNSFKGNIPSSIGKLNQLRSLDLSFNHFGGELPEQLATNCTSLVNLNLSNNFLQGQVIPKSSRWTELEILYLDNNNFSGEIEDKLGNITSLFIIDMSSNSISGQIPSSIGNISFLSVLFMEKNQLEGQIPNRFSDLEHLEILDLSHNKLSGFEPGLNLSSLRFLYLEKNALTALKVYKEAQVQAYEQVFTKARVELRDDSFLGSYTDDSIKVEVEFRTKSNYYSYGGEILGTMTGLDLSSNELIGIIPPQIGNHQTIRALNLSHNFFSGNTPPSPMLQYDEGESKEGAIDMVAFSWSFAGLCIALVFNGIWLGSV</sequence>
<name>A0ACB9L6R8_BAUVA</name>
<evidence type="ECO:0000313" key="1">
    <source>
        <dbReference type="EMBL" id="KAI4305069.1"/>
    </source>
</evidence>
<protein>
    <submittedName>
        <fullName evidence="1">Uncharacterized protein</fullName>
    </submittedName>
</protein>
<keyword evidence="2" id="KW-1185">Reference proteome</keyword>
<evidence type="ECO:0000313" key="2">
    <source>
        <dbReference type="Proteomes" id="UP000828941"/>
    </source>
</evidence>
<organism evidence="1 2">
    <name type="scientific">Bauhinia variegata</name>
    <name type="common">Purple orchid tree</name>
    <name type="synonym">Phanera variegata</name>
    <dbReference type="NCBI Taxonomy" id="167791"/>
    <lineage>
        <taxon>Eukaryota</taxon>
        <taxon>Viridiplantae</taxon>
        <taxon>Streptophyta</taxon>
        <taxon>Embryophyta</taxon>
        <taxon>Tracheophyta</taxon>
        <taxon>Spermatophyta</taxon>
        <taxon>Magnoliopsida</taxon>
        <taxon>eudicotyledons</taxon>
        <taxon>Gunneridae</taxon>
        <taxon>Pentapetalae</taxon>
        <taxon>rosids</taxon>
        <taxon>fabids</taxon>
        <taxon>Fabales</taxon>
        <taxon>Fabaceae</taxon>
        <taxon>Cercidoideae</taxon>
        <taxon>Cercideae</taxon>
        <taxon>Bauhiniinae</taxon>
        <taxon>Bauhinia</taxon>
    </lineage>
</organism>
<reference evidence="1 2" key="1">
    <citation type="journal article" date="2022" name="DNA Res.">
        <title>Chromosomal-level genome assembly of the orchid tree Bauhinia variegata (Leguminosae; Cercidoideae) supports the allotetraploid origin hypothesis of Bauhinia.</title>
        <authorList>
            <person name="Zhong Y."/>
            <person name="Chen Y."/>
            <person name="Zheng D."/>
            <person name="Pang J."/>
            <person name="Liu Y."/>
            <person name="Luo S."/>
            <person name="Meng S."/>
            <person name="Qian L."/>
            <person name="Wei D."/>
            <person name="Dai S."/>
            <person name="Zhou R."/>
        </authorList>
    </citation>
    <scope>NUCLEOTIDE SEQUENCE [LARGE SCALE GENOMIC DNA]</scope>
    <source>
        <strain evidence="1">BV-YZ2020</strain>
    </source>
</reference>
<proteinExistence type="predicted"/>
<dbReference type="EMBL" id="CM039437">
    <property type="protein sequence ID" value="KAI4305069.1"/>
    <property type="molecule type" value="Genomic_DNA"/>
</dbReference>
<comment type="caution">
    <text evidence="1">The sequence shown here is derived from an EMBL/GenBank/DDBJ whole genome shotgun (WGS) entry which is preliminary data.</text>
</comment>
<dbReference type="Proteomes" id="UP000828941">
    <property type="component" value="Chromosome 12"/>
</dbReference>
<gene>
    <name evidence="1" type="ORF">L6164_028458</name>
</gene>
<accession>A0ACB9L6R8</accession>